<dbReference type="SUPFAM" id="SSF53850">
    <property type="entry name" value="Periplasmic binding protein-like II"/>
    <property type="match status" value="1"/>
</dbReference>
<dbReference type="InterPro" id="IPR036388">
    <property type="entry name" value="WH-like_DNA-bd_sf"/>
</dbReference>
<proteinExistence type="inferred from homology"/>
<sequence>MNVKLGANDMTFEQLRHILEVAKTKSLTVAANNLYLSLSALSQSISTLEAELDVAIFKRSRSGAKLTPEGEVLIHKAEEILSDVDEFKEIALSYTETLYGHIRIATIPGPTTALLSAVFSFKKENPHVTVELQELGPKEITDKLLNEEVDVGLLVAGQTLEVSEERFHFEPLLEGKLVIAVKSDSTIAEQKSMLAEEVCKYPIVLYKDDYLNDALNRLLHAKSNNKFILQTNHTNAITHLVSQGEAITLGLDYSFIDSPGVATVQIDELKDEIVHYGWVHLKKKHMSKTTKAFLRRLNLEIEKRNIQ</sequence>
<dbReference type="InterPro" id="IPR036390">
    <property type="entry name" value="WH_DNA-bd_sf"/>
</dbReference>
<dbReference type="SUPFAM" id="SSF46785">
    <property type="entry name" value="Winged helix' DNA-binding domain"/>
    <property type="match status" value="1"/>
</dbReference>
<dbReference type="Pfam" id="PF00126">
    <property type="entry name" value="HTH_1"/>
    <property type="match status" value="1"/>
</dbReference>
<evidence type="ECO:0000259" key="5">
    <source>
        <dbReference type="PROSITE" id="PS50931"/>
    </source>
</evidence>
<comment type="caution">
    <text evidence="6">The sequence shown here is derived from an EMBL/GenBank/DDBJ whole genome shotgun (WGS) entry which is preliminary data.</text>
</comment>
<keyword evidence="3" id="KW-0238">DNA-binding</keyword>
<name>A0A2N0ZJ11_9BACI</name>
<dbReference type="Gene3D" id="1.10.10.10">
    <property type="entry name" value="Winged helix-like DNA-binding domain superfamily/Winged helix DNA-binding domain"/>
    <property type="match status" value="1"/>
</dbReference>
<evidence type="ECO:0000256" key="4">
    <source>
        <dbReference type="ARBA" id="ARBA00023163"/>
    </source>
</evidence>
<dbReference type="PANTHER" id="PTHR30346">
    <property type="entry name" value="TRANSCRIPTIONAL DUAL REGULATOR HCAR-RELATED"/>
    <property type="match status" value="1"/>
</dbReference>
<evidence type="ECO:0000313" key="7">
    <source>
        <dbReference type="Proteomes" id="UP000233343"/>
    </source>
</evidence>
<evidence type="ECO:0000256" key="3">
    <source>
        <dbReference type="ARBA" id="ARBA00023125"/>
    </source>
</evidence>
<accession>A0A2N0ZJ11</accession>
<dbReference type="FunFam" id="1.10.10.10:FF:000001">
    <property type="entry name" value="LysR family transcriptional regulator"/>
    <property type="match status" value="1"/>
</dbReference>
<evidence type="ECO:0000256" key="1">
    <source>
        <dbReference type="ARBA" id="ARBA00009437"/>
    </source>
</evidence>
<dbReference type="Pfam" id="PF03466">
    <property type="entry name" value="LysR_substrate"/>
    <property type="match status" value="1"/>
</dbReference>
<dbReference type="PROSITE" id="PS50931">
    <property type="entry name" value="HTH_LYSR"/>
    <property type="match status" value="1"/>
</dbReference>
<dbReference type="GO" id="GO:0003700">
    <property type="term" value="F:DNA-binding transcription factor activity"/>
    <property type="evidence" value="ECO:0007669"/>
    <property type="project" value="InterPro"/>
</dbReference>
<reference evidence="6 7" key="1">
    <citation type="journal article" date="2010" name="Int. J. Syst. Evol. Microbiol.">
        <title>Bacillus horneckiae sp. nov., isolated from a spacecraft-assembly clean room.</title>
        <authorList>
            <person name="Vaishampayan P."/>
            <person name="Probst A."/>
            <person name="Krishnamurthi S."/>
            <person name="Ghosh S."/>
            <person name="Osman S."/>
            <person name="McDowall A."/>
            <person name="Ruckmani A."/>
            <person name="Mayilraj S."/>
            <person name="Venkateswaran K."/>
        </authorList>
    </citation>
    <scope>NUCLEOTIDE SEQUENCE [LARGE SCALE GENOMIC DNA]</scope>
    <source>
        <strain evidence="7">1PO1SC</strain>
    </source>
</reference>
<keyword evidence="4" id="KW-0804">Transcription</keyword>
<dbReference type="InterPro" id="IPR000847">
    <property type="entry name" value="LysR_HTH_N"/>
</dbReference>
<feature type="domain" description="HTH lysR-type" evidence="5">
    <location>
        <begin position="10"/>
        <end position="67"/>
    </location>
</feature>
<dbReference type="Proteomes" id="UP000233343">
    <property type="component" value="Unassembled WGS sequence"/>
</dbReference>
<keyword evidence="7" id="KW-1185">Reference proteome</keyword>
<dbReference type="InterPro" id="IPR005119">
    <property type="entry name" value="LysR_subst-bd"/>
</dbReference>
<dbReference type="GO" id="GO:0003677">
    <property type="term" value="F:DNA binding"/>
    <property type="evidence" value="ECO:0007669"/>
    <property type="project" value="UniProtKB-KW"/>
</dbReference>
<evidence type="ECO:0000256" key="2">
    <source>
        <dbReference type="ARBA" id="ARBA00023015"/>
    </source>
</evidence>
<organism evidence="6 7">
    <name type="scientific">Cytobacillus horneckiae</name>
    <dbReference type="NCBI Taxonomy" id="549687"/>
    <lineage>
        <taxon>Bacteria</taxon>
        <taxon>Bacillati</taxon>
        <taxon>Bacillota</taxon>
        <taxon>Bacilli</taxon>
        <taxon>Bacillales</taxon>
        <taxon>Bacillaceae</taxon>
        <taxon>Cytobacillus</taxon>
    </lineage>
</organism>
<evidence type="ECO:0000313" key="6">
    <source>
        <dbReference type="EMBL" id="PKG29512.1"/>
    </source>
</evidence>
<dbReference type="EMBL" id="PISD01000015">
    <property type="protein sequence ID" value="PKG29512.1"/>
    <property type="molecule type" value="Genomic_DNA"/>
</dbReference>
<dbReference type="CDD" id="cd05466">
    <property type="entry name" value="PBP2_LTTR_substrate"/>
    <property type="match status" value="1"/>
</dbReference>
<dbReference type="GO" id="GO:0032993">
    <property type="term" value="C:protein-DNA complex"/>
    <property type="evidence" value="ECO:0007669"/>
    <property type="project" value="TreeGrafter"/>
</dbReference>
<gene>
    <name evidence="6" type="ORF">CWS20_08305</name>
</gene>
<dbReference type="Gene3D" id="3.40.190.290">
    <property type="match status" value="1"/>
</dbReference>
<dbReference type="PANTHER" id="PTHR30346:SF28">
    <property type="entry name" value="HTH-TYPE TRANSCRIPTIONAL REGULATOR CYNR"/>
    <property type="match status" value="1"/>
</dbReference>
<dbReference type="AlphaFoldDB" id="A0A2N0ZJ11"/>
<protein>
    <submittedName>
        <fullName evidence="6">LysR family transcriptional regulator</fullName>
    </submittedName>
</protein>
<comment type="similarity">
    <text evidence="1">Belongs to the LysR transcriptional regulatory family.</text>
</comment>
<keyword evidence="2" id="KW-0805">Transcription regulation</keyword>